<reference evidence="2 3" key="1">
    <citation type="submission" date="2021-01" db="EMBL/GenBank/DDBJ databases">
        <title>Isolation and description of Catonella massiliensis sp. nov., a novel Catonella species, isolated from a stable periodontitis subject.</title>
        <authorList>
            <person name="Antezack A."/>
            <person name="Boxberger M."/>
            <person name="La Scola B."/>
            <person name="Monnet-Corti V."/>
        </authorList>
    </citation>
    <scope>NUCLEOTIDE SEQUENCE [LARGE SCALE GENOMIC DNA]</scope>
    <source>
        <strain evidence="2 3">Marseille-Q4567</strain>
    </source>
</reference>
<dbReference type="Proteomes" id="UP000604730">
    <property type="component" value="Unassembled WGS sequence"/>
</dbReference>
<protein>
    <recommendedName>
        <fullName evidence="4">ATPase</fullName>
    </recommendedName>
</protein>
<name>A0ABS1J3L6_9FIRM</name>
<dbReference type="EMBL" id="JAEPRJ010000001">
    <property type="protein sequence ID" value="MBK5898118.1"/>
    <property type="molecule type" value="Genomic_DNA"/>
</dbReference>
<organism evidence="2 3">
    <name type="scientific">Catonella massiliensis</name>
    <dbReference type="NCBI Taxonomy" id="2799636"/>
    <lineage>
        <taxon>Bacteria</taxon>
        <taxon>Bacillati</taxon>
        <taxon>Bacillota</taxon>
        <taxon>Clostridia</taxon>
        <taxon>Lachnospirales</taxon>
        <taxon>Lachnospiraceae</taxon>
        <taxon>Catonella</taxon>
    </lineage>
</organism>
<sequence length="102" mass="11040">MSTDSISVIREAEKQAETSEREAKEQAAEIISRAHSEAKEVVSAKISAAKADAEAKLAELSKANESYLQKAEGESSEEVKALRAKAESKKREVAGNVTEMLF</sequence>
<gene>
    <name evidence="2" type="ORF">JJN12_10080</name>
</gene>
<proteinExistence type="predicted"/>
<feature type="region of interest" description="Disordered" evidence="1">
    <location>
        <begin position="1"/>
        <end position="25"/>
    </location>
</feature>
<feature type="compositionally biased region" description="Basic and acidic residues" evidence="1">
    <location>
        <begin position="10"/>
        <end position="25"/>
    </location>
</feature>
<dbReference type="RefSeq" id="WP_208429558.1">
    <property type="nucleotide sequence ID" value="NZ_JAEPRJ010000001.1"/>
</dbReference>
<keyword evidence="3" id="KW-1185">Reference proteome</keyword>
<evidence type="ECO:0000313" key="3">
    <source>
        <dbReference type="Proteomes" id="UP000604730"/>
    </source>
</evidence>
<evidence type="ECO:0008006" key="4">
    <source>
        <dbReference type="Google" id="ProtNLM"/>
    </source>
</evidence>
<dbReference type="Gene3D" id="1.20.5.2950">
    <property type="match status" value="1"/>
</dbReference>
<evidence type="ECO:0000313" key="2">
    <source>
        <dbReference type="EMBL" id="MBK5898118.1"/>
    </source>
</evidence>
<comment type="caution">
    <text evidence="2">The sequence shown here is derived from an EMBL/GenBank/DDBJ whole genome shotgun (WGS) entry which is preliminary data.</text>
</comment>
<evidence type="ECO:0000256" key="1">
    <source>
        <dbReference type="SAM" id="MobiDB-lite"/>
    </source>
</evidence>
<accession>A0ABS1J3L6</accession>